<evidence type="ECO:0000256" key="5">
    <source>
        <dbReference type="ARBA" id="ARBA00022833"/>
    </source>
</evidence>
<feature type="domain" description="Zinc finger C2H2 LYAR-type" evidence="7">
    <location>
        <begin position="24"/>
        <end position="52"/>
    </location>
</feature>
<dbReference type="EMBL" id="ML122280">
    <property type="protein sequence ID" value="RPD57533.1"/>
    <property type="molecule type" value="Genomic_DNA"/>
</dbReference>
<evidence type="ECO:0000256" key="4">
    <source>
        <dbReference type="ARBA" id="ARBA00022771"/>
    </source>
</evidence>
<evidence type="ECO:0000256" key="6">
    <source>
        <dbReference type="ARBA" id="ARBA00023242"/>
    </source>
</evidence>
<dbReference type="GO" id="GO:0000122">
    <property type="term" value="P:negative regulation of transcription by RNA polymerase II"/>
    <property type="evidence" value="ECO:0007669"/>
    <property type="project" value="TreeGrafter"/>
</dbReference>
<evidence type="ECO:0000259" key="7">
    <source>
        <dbReference type="Pfam" id="PF08790"/>
    </source>
</evidence>
<dbReference type="GO" id="GO:0006364">
    <property type="term" value="P:rRNA processing"/>
    <property type="evidence" value="ECO:0007669"/>
    <property type="project" value="TreeGrafter"/>
</dbReference>
<keyword evidence="6" id="KW-0539">Nucleus</keyword>
<dbReference type="InterPro" id="IPR014898">
    <property type="entry name" value="Znf_C2H2_LYAR"/>
</dbReference>
<feature type="non-terminal residue" evidence="8">
    <location>
        <position position="1"/>
    </location>
</feature>
<keyword evidence="5" id="KW-0862">Zinc</keyword>
<dbReference type="STRING" id="1328759.A0A5C2S1X4"/>
<evidence type="ECO:0000313" key="8">
    <source>
        <dbReference type="EMBL" id="RPD57533.1"/>
    </source>
</evidence>
<dbReference type="GO" id="GO:0003677">
    <property type="term" value="F:DNA binding"/>
    <property type="evidence" value="ECO:0007669"/>
    <property type="project" value="InterPro"/>
</dbReference>
<dbReference type="SUPFAM" id="SSF57667">
    <property type="entry name" value="beta-beta-alpha zinc fingers"/>
    <property type="match status" value="1"/>
</dbReference>
<comment type="subcellular location">
    <subcellularLocation>
        <location evidence="1">Nucleus</location>
    </subcellularLocation>
</comment>
<keyword evidence="4" id="KW-0863">Zinc-finger</keyword>
<dbReference type="PANTHER" id="PTHR13100:SF10">
    <property type="entry name" value="CELL GROWTH-REGULATING NUCLEOLAR PROTEIN"/>
    <property type="match status" value="1"/>
</dbReference>
<gene>
    <name evidence="8" type="ORF">L227DRAFT_472119</name>
</gene>
<evidence type="ECO:0000256" key="3">
    <source>
        <dbReference type="ARBA" id="ARBA00022737"/>
    </source>
</evidence>
<dbReference type="AlphaFoldDB" id="A0A5C2S1X4"/>
<protein>
    <recommendedName>
        <fullName evidence="7">Zinc finger C2H2 LYAR-type domain-containing protein</fullName>
    </recommendedName>
</protein>
<sequence length="61" mass="6726">LTACGDTVKKPKLDKHHTMCHSSVTCLDCSTTFAGPAQWKSHTQCISEAEKYQKGLYKGPK</sequence>
<dbReference type="PANTHER" id="PTHR13100">
    <property type="entry name" value="CELL GROWTH-REGULATING NUCLEOLAR PROTEIN LYAR"/>
    <property type="match status" value="1"/>
</dbReference>
<dbReference type="OrthoDB" id="21474at2759"/>
<keyword evidence="2" id="KW-0479">Metal-binding</keyword>
<dbReference type="Pfam" id="PF08790">
    <property type="entry name" value="zf-LYAR"/>
    <property type="match status" value="1"/>
</dbReference>
<dbReference type="GO" id="GO:0005730">
    <property type="term" value="C:nucleolus"/>
    <property type="evidence" value="ECO:0007669"/>
    <property type="project" value="TreeGrafter"/>
</dbReference>
<proteinExistence type="predicted"/>
<dbReference type="InterPro" id="IPR039999">
    <property type="entry name" value="LYAR"/>
</dbReference>
<feature type="non-terminal residue" evidence="8">
    <location>
        <position position="61"/>
    </location>
</feature>
<dbReference type="Proteomes" id="UP000313359">
    <property type="component" value="Unassembled WGS sequence"/>
</dbReference>
<evidence type="ECO:0000256" key="2">
    <source>
        <dbReference type="ARBA" id="ARBA00022723"/>
    </source>
</evidence>
<organism evidence="8 9">
    <name type="scientific">Lentinus tigrinus ALCF2SS1-6</name>
    <dbReference type="NCBI Taxonomy" id="1328759"/>
    <lineage>
        <taxon>Eukaryota</taxon>
        <taxon>Fungi</taxon>
        <taxon>Dikarya</taxon>
        <taxon>Basidiomycota</taxon>
        <taxon>Agaricomycotina</taxon>
        <taxon>Agaricomycetes</taxon>
        <taxon>Polyporales</taxon>
        <taxon>Polyporaceae</taxon>
        <taxon>Lentinus</taxon>
    </lineage>
</organism>
<name>A0A5C2S1X4_9APHY</name>
<accession>A0A5C2S1X4</accession>
<keyword evidence="3" id="KW-0677">Repeat</keyword>
<dbReference type="InterPro" id="IPR036236">
    <property type="entry name" value="Znf_C2H2_sf"/>
</dbReference>
<reference evidence="8" key="1">
    <citation type="journal article" date="2018" name="Genome Biol. Evol.">
        <title>Genomics and development of Lentinus tigrinus, a white-rot wood-decaying mushroom with dimorphic fruiting bodies.</title>
        <authorList>
            <person name="Wu B."/>
            <person name="Xu Z."/>
            <person name="Knudson A."/>
            <person name="Carlson A."/>
            <person name="Chen N."/>
            <person name="Kovaka S."/>
            <person name="LaButti K."/>
            <person name="Lipzen A."/>
            <person name="Pennachio C."/>
            <person name="Riley R."/>
            <person name="Schakwitz W."/>
            <person name="Umezawa K."/>
            <person name="Ohm R.A."/>
            <person name="Grigoriev I.V."/>
            <person name="Nagy L.G."/>
            <person name="Gibbons J."/>
            <person name="Hibbett D."/>
        </authorList>
    </citation>
    <scope>NUCLEOTIDE SEQUENCE [LARGE SCALE GENOMIC DNA]</scope>
    <source>
        <strain evidence="8">ALCF2SS1-6</strain>
    </source>
</reference>
<keyword evidence="9" id="KW-1185">Reference proteome</keyword>
<dbReference type="GO" id="GO:0008270">
    <property type="term" value="F:zinc ion binding"/>
    <property type="evidence" value="ECO:0007669"/>
    <property type="project" value="UniProtKB-KW"/>
</dbReference>
<evidence type="ECO:0000313" key="9">
    <source>
        <dbReference type="Proteomes" id="UP000313359"/>
    </source>
</evidence>
<dbReference type="Gene3D" id="3.30.1490.490">
    <property type="match status" value="1"/>
</dbReference>
<evidence type="ECO:0000256" key="1">
    <source>
        <dbReference type="ARBA" id="ARBA00004123"/>
    </source>
</evidence>